<dbReference type="AlphaFoldDB" id="A0A919JUP2"/>
<dbReference type="InterPro" id="IPR025164">
    <property type="entry name" value="Toastrack_DUF4097"/>
</dbReference>
<dbReference type="Gene3D" id="2.160.20.120">
    <property type="match status" value="1"/>
</dbReference>
<dbReference type="EMBL" id="BOMV01000024">
    <property type="protein sequence ID" value="GIE95113.1"/>
    <property type="molecule type" value="Genomic_DNA"/>
</dbReference>
<keyword evidence="3" id="KW-1185">Reference proteome</keyword>
<accession>A0A919JUP2</accession>
<evidence type="ECO:0000313" key="3">
    <source>
        <dbReference type="Proteomes" id="UP000636960"/>
    </source>
</evidence>
<reference evidence="2" key="1">
    <citation type="submission" date="2021-01" db="EMBL/GenBank/DDBJ databases">
        <title>Whole genome shotgun sequence of Actinoplanes rishiriensis NBRC 108556.</title>
        <authorList>
            <person name="Komaki H."/>
            <person name="Tamura T."/>
        </authorList>
    </citation>
    <scope>NUCLEOTIDE SEQUENCE</scope>
    <source>
        <strain evidence="2">NBRC 108556</strain>
    </source>
</reference>
<dbReference type="Pfam" id="PF13349">
    <property type="entry name" value="DUF4097"/>
    <property type="match status" value="1"/>
</dbReference>
<comment type="caution">
    <text evidence="2">The sequence shown here is derived from an EMBL/GenBank/DDBJ whole genome shotgun (WGS) entry which is preliminary data.</text>
</comment>
<evidence type="ECO:0000259" key="1">
    <source>
        <dbReference type="Pfam" id="PF13349"/>
    </source>
</evidence>
<name>A0A919JUP2_9ACTN</name>
<gene>
    <name evidence="2" type="ORF">Ari01nite_25780</name>
</gene>
<dbReference type="RefSeq" id="WP_203781418.1">
    <property type="nucleotide sequence ID" value="NZ_BOMV01000024.1"/>
</dbReference>
<proteinExistence type="predicted"/>
<organism evidence="2 3">
    <name type="scientific">Paractinoplanes rishiriensis</name>
    <dbReference type="NCBI Taxonomy" id="1050105"/>
    <lineage>
        <taxon>Bacteria</taxon>
        <taxon>Bacillati</taxon>
        <taxon>Actinomycetota</taxon>
        <taxon>Actinomycetes</taxon>
        <taxon>Micromonosporales</taxon>
        <taxon>Micromonosporaceae</taxon>
        <taxon>Paractinoplanes</taxon>
    </lineage>
</organism>
<dbReference type="Proteomes" id="UP000636960">
    <property type="component" value="Unassembled WGS sequence"/>
</dbReference>
<evidence type="ECO:0000313" key="2">
    <source>
        <dbReference type="EMBL" id="GIE95113.1"/>
    </source>
</evidence>
<feature type="domain" description="DUF4097" evidence="1">
    <location>
        <begin position="19"/>
        <end position="251"/>
    </location>
</feature>
<sequence length="266" mass="26807">MYEFERAAPVTVVLRALSGSVDITAEDRDGIEVEVAAPGGGDASQTQVVLEGDSLVIRAPAGRRSPRLRIVARVPAGSSVAGESASADVRLAGRFADVQLGVASAAVNLAEATGNVRLDAASGDLTVGRVGGALHLKSASGELHAGDVTGDVTVETASGRIRLDAVGGSLRAGSASGTIEVGRLRRGQASVRTVSGDVQVGVAAGSALWMDLNTVSGRSTTDLTAQGDVPPADGPVELELRVRTVSGHIRIHRAAPAGVADDRAVA</sequence>
<protein>
    <recommendedName>
        <fullName evidence="1">DUF4097 domain-containing protein</fullName>
    </recommendedName>
</protein>